<proteinExistence type="inferred from homology"/>
<dbReference type="PANTHER" id="PTHR33393:SF12">
    <property type="entry name" value="CAPSULE BIOSYNTHESIS PROTEIN CAPA"/>
    <property type="match status" value="1"/>
</dbReference>
<evidence type="ECO:0000259" key="3">
    <source>
        <dbReference type="SMART" id="SM00854"/>
    </source>
</evidence>
<dbReference type="SUPFAM" id="SSF56300">
    <property type="entry name" value="Metallo-dependent phosphatases"/>
    <property type="match status" value="1"/>
</dbReference>
<dbReference type="Proteomes" id="UP001148125">
    <property type="component" value="Unassembled WGS sequence"/>
</dbReference>
<dbReference type="Gene3D" id="3.60.21.10">
    <property type="match status" value="1"/>
</dbReference>
<dbReference type="EMBL" id="JAOTPO010000005">
    <property type="protein sequence ID" value="MDE5413628.1"/>
    <property type="molecule type" value="Genomic_DNA"/>
</dbReference>
<dbReference type="InterPro" id="IPR052169">
    <property type="entry name" value="CW_Biosynth-Accessory"/>
</dbReference>
<comment type="similarity">
    <text evidence="1">Belongs to the CapA family.</text>
</comment>
<dbReference type="InterPro" id="IPR019079">
    <property type="entry name" value="Capsule_synth_CapA"/>
</dbReference>
<comment type="caution">
    <text evidence="4">The sequence shown here is derived from an EMBL/GenBank/DDBJ whole genome shotgun (WGS) entry which is preliminary data.</text>
</comment>
<dbReference type="InterPro" id="IPR029052">
    <property type="entry name" value="Metallo-depent_PP-like"/>
</dbReference>
<evidence type="ECO:0000256" key="1">
    <source>
        <dbReference type="ARBA" id="ARBA00005662"/>
    </source>
</evidence>
<dbReference type="SMART" id="SM00854">
    <property type="entry name" value="PGA_cap"/>
    <property type="match status" value="1"/>
</dbReference>
<gene>
    <name evidence="4" type="ORF">N7Z68_09530</name>
</gene>
<evidence type="ECO:0000313" key="5">
    <source>
        <dbReference type="Proteomes" id="UP001148125"/>
    </source>
</evidence>
<reference evidence="4" key="1">
    <citation type="submission" date="2024-05" db="EMBL/GenBank/DDBJ databases">
        <title>Alkalihalobacillus sp. strain MEB203 novel alkaliphilic bacterium from Lonar Lake, India.</title>
        <authorList>
            <person name="Joshi A."/>
            <person name="Thite S."/>
            <person name="Mengade P."/>
        </authorList>
    </citation>
    <scope>NUCLEOTIDE SEQUENCE</scope>
    <source>
        <strain evidence="4">MEB 203</strain>
    </source>
</reference>
<dbReference type="PROSITE" id="PS51257">
    <property type="entry name" value="PROKAR_LIPOPROTEIN"/>
    <property type="match status" value="1"/>
</dbReference>
<evidence type="ECO:0000256" key="2">
    <source>
        <dbReference type="SAM" id="SignalP"/>
    </source>
</evidence>
<dbReference type="PANTHER" id="PTHR33393">
    <property type="entry name" value="POLYGLUTAMINE SYNTHESIS ACCESSORY PROTEIN RV0574C-RELATED"/>
    <property type="match status" value="1"/>
</dbReference>
<protein>
    <submittedName>
        <fullName evidence="4">CapA family protein</fullName>
    </submittedName>
</protein>
<feature type="chain" id="PRO_5045527852" evidence="2">
    <location>
        <begin position="21"/>
        <end position="376"/>
    </location>
</feature>
<accession>A0ABT5VDV6</accession>
<keyword evidence="2" id="KW-0732">Signal</keyword>
<feature type="signal peptide" evidence="2">
    <location>
        <begin position="1"/>
        <end position="20"/>
    </location>
</feature>
<dbReference type="RefSeq" id="WP_275118246.1">
    <property type="nucleotide sequence ID" value="NZ_JAOTPO010000005.1"/>
</dbReference>
<organism evidence="4 5">
    <name type="scientific">Alkalihalobacterium chitinilyticum</name>
    <dbReference type="NCBI Taxonomy" id="2980103"/>
    <lineage>
        <taxon>Bacteria</taxon>
        <taxon>Bacillati</taxon>
        <taxon>Bacillota</taxon>
        <taxon>Bacilli</taxon>
        <taxon>Bacillales</taxon>
        <taxon>Bacillaceae</taxon>
        <taxon>Alkalihalobacterium</taxon>
    </lineage>
</organism>
<name>A0ABT5VDV6_9BACI</name>
<sequence length="376" mass="42625">MTKKLFIPVFILIILVSCQSNPPVQDHSTVLKTHVFDKKDFKRIEEVTVTIGAIGDVLLHQRVYEKAAKTDGTYDFDPMFKKVAPLLEEPDFLMANQESLPGGVELGLSTYPSFNSPKEIVTTLQKLGVDMVIGANNHALDRGISAIESALDFYDEIGMKYVGMYRNKEDRETNRIVRVDDMTIGVLAYTYGTNGIRIPIGHEHVIAMQDREQMIEDVKKLEGKVDLLIVHMHWGNEYERQPNDQQRESAQMLAKAGVDLIFGHHPHVLQPIEKITLEEGHETLVFYSLGNFYSGQKYEFTDIGGVATVEVTKITDGDEITIRFASPKIEPTIVIQKEDGFYVMPMYLVEKSAITKTTYDQVVDHTLQYLHKNNKN</sequence>
<dbReference type="CDD" id="cd07381">
    <property type="entry name" value="MPP_CapA"/>
    <property type="match status" value="1"/>
</dbReference>
<dbReference type="Pfam" id="PF09587">
    <property type="entry name" value="PGA_cap"/>
    <property type="match status" value="1"/>
</dbReference>
<evidence type="ECO:0000313" key="4">
    <source>
        <dbReference type="EMBL" id="MDE5413628.1"/>
    </source>
</evidence>
<feature type="domain" description="Capsule synthesis protein CapA" evidence="3">
    <location>
        <begin position="50"/>
        <end position="296"/>
    </location>
</feature>
<keyword evidence="5" id="KW-1185">Reference proteome</keyword>